<dbReference type="Pfam" id="PF26030">
    <property type="entry name" value="RUNDC1"/>
    <property type="match status" value="1"/>
</dbReference>
<protein>
    <recommendedName>
        <fullName evidence="2">RUN domain-containing protein</fullName>
    </recommendedName>
</protein>
<accession>A0A835CUL1</accession>
<evidence type="ECO:0000259" key="2">
    <source>
        <dbReference type="PROSITE" id="PS50826"/>
    </source>
</evidence>
<dbReference type="Proteomes" id="UP000639338">
    <property type="component" value="Unassembled WGS sequence"/>
</dbReference>
<dbReference type="Gene3D" id="1.20.58.900">
    <property type="match status" value="1"/>
</dbReference>
<sequence>MMSETISSSTTTTTITTTMASQDDDFIKSDDFDTSDDNDGPSGIRWAPVGANDGDSDFNDDYKCSDNMERTLSYNMDRLKLLEEEQEMLNSSLIALTTHFAQVQFRLRQIVDAPTSEKESLLKELEEFAFRGIPDVPSTLSLKNKLCNSIMQSSSSTTSSIYDANDKNEKLINDTDVQLKIDKQKTKQRELIEQLKIQLEDLEKYAYETDGQDLPQSVVLERQNLIINHLKEKLNFDIDDLCKLPIDDLRWQVDDALNNLVSPLKMKEQLVNQLKTQVADLERFIHYLQGEVSNDTLACTCACPIHLNTIKSSSTTTTSSSSSSRRDIDNSSTTINTVKKVLTLLHIYLLSQLGCSSSNNHHYDGQKKSKITWKDLRTRLDISIEHVLDIVDENNKSIDNDNSDYYEDDDDDDDDNGDIFISGQMKKKTNNNKLTGAVRKHLSICLRDLMQHGLCSDSNVNSVVPFVGCFPHKKTTLNTIHVWQIIVKYYEYKNGHRYCSSTAQKLSQSFNLDLVNDKCVSTKQSLLVTIGNIIASHTPYKRSFNSHFKAFVCAALNANKLVVWLKLILQCQYLLENHYASWSYVVKTGFQDAFYALDRLTNVKFELPVDLAVRQFTNIKDAF</sequence>
<comment type="caution">
    <text evidence="3">The sequence shown here is derived from an EMBL/GenBank/DDBJ whole genome shotgun (WGS) entry which is preliminary data.</text>
</comment>
<feature type="region of interest" description="Disordered" evidence="1">
    <location>
        <begin position="25"/>
        <end position="52"/>
    </location>
</feature>
<evidence type="ECO:0000313" key="4">
    <source>
        <dbReference type="Proteomes" id="UP000639338"/>
    </source>
</evidence>
<dbReference type="CDD" id="cd17683">
    <property type="entry name" value="RUN_RUNDC1"/>
    <property type="match status" value="1"/>
</dbReference>
<dbReference type="AlphaFoldDB" id="A0A835CUL1"/>
<dbReference type="PROSITE" id="PS50826">
    <property type="entry name" value="RUN"/>
    <property type="match status" value="1"/>
</dbReference>
<evidence type="ECO:0000256" key="1">
    <source>
        <dbReference type="SAM" id="MobiDB-lite"/>
    </source>
</evidence>
<name>A0A835CUL1_APHGI</name>
<dbReference type="SMART" id="SM00593">
    <property type="entry name" value="RUN"/>
    <property type="match status" value="1"/>
</dbReference>
<evidence type="ECO:0000313" key="3">
    <source>
        <dbReference type="EMBL" id="KAF7996557.1"/>
    </source>
</evidence>
<dbReference type="SUPFAM" id="SSF140741">
    <property type="entry name" value="RUN domain-like"/>
    <property type="match status" value="1"/>
</dbReference>
<dbReference type="EMBL" id="JACMRX010000001">
    <property type="protein sequence ID" value="KAF7996557.1"/>
    <property type="molecule type" value="Genomic_DNA"/>
</dbReference>
<proteinExistence type="predicted"/>
<dbReference type="Pfam" id="PF02759">
    <property type="entry name" value="RUN"/>
    <property type="match status" value="1"/>
</dbReference>
<dbReference type="InterPro" id="IPR004012">
    <property type="entry name" value="Run_dom"/>
</dbReference>
<dbReference type="PANTHER" id="PTHR15591">
    <property type="entry name" value="RUN AND SH3 DOMAIN CONTAINING"/>
    <property type="match status" value="1"/>
</dbReference>
<dbReference type="InterPro" id="IPR047343">
    <property type="entry name" value="RUSC1_2"/>
</dbReference>
<gene>
    <name evidence="3" type="ORF">HCN44_002203</name>
</gene>
<dbReference type="InterPro" id="IPR058732">
    <property type="entry name" value="RUNDC1_M"/>
</dbReference>
<organism evidence="3 4">
    <name type="scientific">Aphidius gifuensis</name>
    <name type="common">Parasitoid wasp</name>
    <dbReference type="NCBI Taxonomy" id="684658"/>
    <lineage>
        <taxon>Eukaryota</taxon>
        <taxon>Metazoa</taxon>
        <taxon>Ecdysozoa</taxon>
        <taxon>Arthropoda</taxon>
        <taxon>Hexapoda</taxon>
        <taxon>Insecta</taxon>
        <taxon>Pterygota</taxon>
        <taxon>Neoptera</taxon>
        <taxon>Endopterygota</taxon>
        <taxon>Hymenoptera</taxon>
        <taxon>Apocrita</taxon>
        <taxon>Ichneumonoidea</taxon>
        <taxon>Braconidae</taxon>
        <taxon>Aphidiinae</taxon>
        <taxon>Aphidius</taxon>
    </lineage>
</organism>
<dbReference type="PANTHER" id="PTHR15591:SF19">
    <property type="entry name" value="RUN DOMAIN-CONTAINING PROTEIN 1 ISOFORM X1"/>
    <property type="match status" value="1"/>
</dbReference>
<feature type="domain" description="RUN" evidence="2">
    <location>
        <begin position="433"/>
        <end position="612"/>
    </location>
</feature>
<dbReference type="OrthoDB" id="10068328at2759"/>
<reference evidence="3 4" key="1">
    <citation type="submission" date="2020-08" db="EMBL/GenBank/DDBJ databases">
        <title>Aphidius gifuensis genome sequencing and assembly.</title>
        <authorList>
            <person name="Du Z."/>
        </authorList>
    </citation>
    <scope>NUCLEOTIDE SEQUENCE [LARGE SCALE GENOMIC DNA]</scope>
    <source>
        <strain evidence="3">YNYX2018</strain>
        <tissue evidence="3">Adults</tissue>
    </source>
</reference>
<keyword evidence="4" id="KW-1185">Reference proteome</keyword>
<dbReference type="InterPro" id="IPR037213">
    <property type="entry name" value="Run_dom_sf"/>
</dbReference>